<reference evidence="1" key="1">
    <citation type="journal article" date="2023" name="G3 (Bethesda)">
        <title>A reference genome for the long-term kleptoplast-retaining sea slug Elysia crispata morphotype clarki.</title>
        <authorList>
            <person name="Eastman K.E."/>
            <person name="Pendleton A.L."/>
            <person name="Shaikh M.A."/>
            <person name="Suttiyut T."/>
            <person name="Ogas R."/>
            <person name="Tomko P."/>
            <person name="Gavelis G."/>
            <person name="Widhalm J.R."/>
            <person name="Wisecaver J.H."/>
        </authorList>
    </citation>
    <scope>NUCLEOTIDE SEQUENCE</scope>
    <source>
        <strain evidence="1">ECLA1</strain>
    </source>
</reference>
<evidence type="ECO:0000313" key="1">
    <source>
        <dbReference type="EMBL" id="KAK3795398.1"/>
    </source>
</evidence>
<protein>
    <submittedName>
        <fullName evidence="1">Uncharacterized protein</fullName>
    </submittedName>
</protein>
<keyword evidence="2" id="KW-1185">Reference proteome</keyword>
<dbReference type="EMBL" id="JAWDGP010001065">
    <property type="protein sequence ID" value="KAK3795398.1"/>
    <property type="molecule type" value="Genomic_DNA"/>
</dbReference>
<evidence type="ECO:0000313" key="2">
    <source>
        <dbReference type="Proteomes" id="UP001283361"/>
    </source>
</evidence>
<name>A0AAE1AWN2_9GAST</name>
<organism evidence="1 2">
    <name type="scientific">Elysia crispata</name>
    <name type="common">lettuce slug</name>
    <dbReference type="NCBI Taxonomy" id="231223"/>
    <lineage>
        <taxon>Eukaryota</taxon>
        <taxon>Metazoa</taxon>
        <taxon>Spiralia</taxon>
        <taxon>Lophotrochozoa</taxon>
        <taxon>Mollusca</taxon>
        <taxon>Gastropoda</taxon>
        <taxon>Heterobranchia</taxon>
        <taxon>Euthyneura</taxon>
        <taxon>Panpulmonata</taxon>
        <taxon>Sacoglossa</taxon>
        <taxon>Placobranchoidea</taxon>
        <taxon>Plakobranchidae</taxon>
        <taxon>Elysia</taxon>
    </lineage>
</organism>
<accession>A0AAE1AWN2</accession>
<dbReference type="AlphaFoldDB" id="A0AAE1AWN2"/>
<proteinExistence type="predicted"/>
<gene>
    <name evidence="1" type="ORF">RRG08_000709</name>
</gene>
<dbReference type="Proteomes" id="UP001283361">
    <property type="component" value="Unassembled WGS sequence"/>
</dbReference>
<sequence>MKSSVIDAEDREIKQKNLTAKIRRSVILCIGPEQRCVFPWSRDMKAGFSPTEECPAIKLRSDWNNQAWP</sequence>
<comment type="caution">
    <text evidence="1">The sequence shown here is derived from an EMBL/GenBank/DDBJ whole genome shotgun (WGS) entry which is preliminary data.</text>
</comment>